<evidence type="ECO:0000313" key="3">
    <source>
        <dbReference type="Proteomes" id="UP000501690"/>
    </source>
</evidence>
<proteinExistence type="predicted"/>
<name>A0A4D6KLQ9_VIGUN</name>
<gene>
    <name evidence="2" type="ORF">DEO72_LG1g2613</name>
</gene>
<organism evidence="2 3">
    <name type="scientific">Vigna unguiculata</name>
    <name type="common">Cowpea</name>
    <dbReference type="NCBI Taxonomy" id="3917"/>
    <lineage>
        <taxon>Eukaryota</taxon>
        <taxon>Viridiplantae</taxon>
        <taxon>Streptophyta</taxon>
        <taxon>Embryophyta</taxon>
        <taxon>Tracheophyta</taxon>
        <taxon>Spermatophyta</taxon>
        <taxon>Magnoliopsida</taxon>
        <taxon>eudicotyledons</taxon>
        <taxon>Gunneridae</taxon>
        <taxon>Pentapetalae</taxon>
        <taxon>rosids</taxon>
        <taxon>fabids</taxon>
        <taxon>Fabales</taxon>
        <taxon>Fabaceae</taxon>
        <taxon>Papilionoideae</taxon>
        <taxon>50 kb inversion clade</taxon>
        <taxon>NPAAA clade</taxon>
        <taxon>indigoferoid/millettioid clade</taxon>
        <taxon>Phaseoleae</taxon>
        <taxon>Vigna</taxon>
    </lineage>
</organism>
<dbReference type="EMBL" id="CP039345">
    <property type="protein sequence ID" value="QCD78976.1"/>
    <property type="molecule type" value="Genomic_DNA"/>
</dbReference>
<reference evidence="2 3" key="1">
    <citation type="submission" date="2019-04" db="EMBL/GenBank/DDBJ databases">
        <title>An improved genome assembly and genetic linkage map for asparagus bean, Vigna unguiculata ssp. sesquipedialis.</title>
        <authorList>
            <person name="Xia Q."/>
            <person name="Zhang R."/>
            <person name="Dong Y."/>
        </authorList>
    </citation>
    <scope>NUCLEOTIDE SEQUENCE [LARGE SCALE GENOMIC DNA]</scope>
    <source>
        <tissue evidence="2">Leaf</tissue>
    </source>
</reference>
<accession>A0A4D6KLQ9</accession>
<protein>
    <submittedName>
        <fullName evidence="2">Uncharacterized protein</fullName>
    </submittedName>
</protein>
<dbReference type="Proteomes" id="UP000501690">
    <property type="component" value="Linkage Group LG1"/>
</dbReference>
<sequence>MKARQATQAIPTKNSGFYKEPPSSDEVLGGDTSLDGSCFAISGFCGFSKLQENLGFLPKLDALPSGT</sequence>
<feature type="compositionally biased region" description="Polar residues" evidence="1">
    <location>
        <begin position="1"/>
        <end position="15"/>
    </location>
</feature>
<dbReference type="AlphaFoldDB" id="A0A4D6KLQ9"/>
<evidence type="ECO:0000256" key="1">
    <source>
        <dbReference type="SAM" id="MobiDB-lite"/>
    </source>
</evidence>
<keyword evidence="3" id="KW-1185">Reference proteome</keyword>
<feature type="region of interest" description="Disordered" evidence="1">
    <location>
        <begin position="1"/>
        <end position="26"/>
    </location>
</feature>
<evidence type="ECO:0000313" key="2">
    <source>
        <dbReference type="EMBL" id="QCD78976.1"/>
    </source>
</evidence>